<dbReference type="EMBL" id="LT607410">
    <property type="protein sequence ID" value="SCF17859.1"/>
    <property type="molecule type" value="Genomic_DNA"/>
</dbReference>
<accession>A0A1C4YAV5</accession>
<dbReference type="Proteomes" id="UP000198228">
    <property type="component" value="Chromosome I"/>
</dbReference>
<name>A0A1C4YAV5_9ACTN</name>
<dbReference type="AlphaFoldDB" id="A0A1C4YAV5"/>
<evidence type="ECO:0000313" key="2">
    <source>
        <dbReference type="Proteomes" id="UP000198228"/>
    </source>
</evidence>
<sequence>MLSWNPANTTGSVIWPRLCPDVLARLLDTVSETRLRTATFASHQISGEDVDEEQSAC</sequence>
<proteinExistence type="predicted"/>
<protein>
    <submittedName>
        <fullName evidence="1">Uncharacterized protein</fullName>
    </submittedName>
</protein>
<gene>
    <name evidence="1" type="ORF">GA0074696_3203</name>
</gene>
<evidence type="ECO:0000313" key="1">
    <source>
        <dbReference type="EMBL" id="SCF17859.1"/>
    </source>
</evidence>
<reference evidence="1 2" key="1">
    <citation type="submission" date="2016-06" db="EMBL/GenBank/DDBJ databases">
        <authorList>
            <person name="Kjaerup R.B."/>
            <person name="Dalgaard T.S."/>
            <person name="Juul-Madsen H.R."/>
        </authorList>
    </citation>
    <scope>NUCLEOTIDE SEQUENCE [LARGE SCALE GENOMIC DNA]</scope>
    <source>
        <strain evidence="1 2">DSM 43821</strain>
    </source>
</reference>
<organism evidence="1 2">
    <name type="scientific">Micromonospora purpureochromogenes</name>
    <dbReference type="NCBI Taxonomy" id="47872"/>
    <lineage>
        <taxon>Bacteria</taxon>
        <taxon>Bacillati</taxon>
        <taxon>Actinomycetota</taxon>
        <taxon>Actinomycetes</taxon>
        <taxon>Micromonosporales</taxon>
        <taxon>Micromonosporaceae</taxon>
        <taxon>Micromonospora</taxon>
    </lineage>
</organism>